<evidence type="ECO:0000256" key="10">
    <source>
        <dbReference type="ARBA" id="ARBA00023242"/>
    </source>
</evidence>
<evidence type="ECO:0000313" key="13">
    <source>
        <dbReference type="Proteomes" id="UP000694416"/>
    </source>
</evidence>
<evidence type="ECO:0000256" key="1">
    <source>
        <dbReference type="ARBA" id="ARBA00004123"/>
    </source>
</evidence>
<name>A0A8C9LSW4_9PRIM</name>
<organism evidence="12 13">
    <name type="scientific">Piliocolobus tephrosceles</name>
    <name type="common">Ugandan red Colobus</name>
    <dbReference type="NCBI Taxonomy" id="591936"/>
    <lineage>
        <taxon>Eukaryota</taxon>
        <taxon>Metazoa</taxon>
        <taxon>Chordata</taxon>
        <taxon>Craniata</taxon>
        <taxon>Vertebrata</taxon>
        <taxon>Euteleostomi</taxon>
        <taxon>Mammalia</taxon>
        <taxon>Eutheria</taxon>
        <taxon>Euarchontoglires</taxon>
        <taxon>Primates</taxon>
        <taxon>Haplorrhini</taxon>
        <taxon>Catarrhini</taxon>
        <taxon>Cercopithecidae</taxon>
        <taxon>Colobinae</taxon>
        <taxon>Piliocolobus</taxon>
    </lineage>
</organism>
<protein>
    <recommendedName>
        <fullName evidence="14">Nucleolar and spindle-associated protein 1</fullName>
    </recommendedName>
</protein>
<reference evidence="12" key="1">
    <citation type="submission" date="2025-08" db="UniProtKB">
        <authorList>
            <consortium name="Ensembl"/>
        </authorList>
    </citation>
    <scope>IDENTIFICATION</scope>
</reference>
<keyword evidence="6" id="KW-0493">Microtubule</keyword>
<evidence type="ECO:0000256" key="6">
    <source>
        <dbReference type="ARBA" id="ARBA00022701"/>
    </source>
</evidence>
<keyword evidence="10" id="KW-0539">Nucleus</keyword>
<keyword evidence="5" id="KW-0132">Cell division</keyword>
<evidence type="ECO:0000313" key="12">
    <source>
        <dbReference type="Ensembl" id="ENSPTEP00000026418.1"/>
    </source>
</evidence>
<keyword evidence="9" id="KW-0206">Cytoskeleton</keyword>
<dbReference type="InterPro" id="IPR026756">
    <property type="entry name" value="NuSAP"/>
</dbReference>
<keyword evidence="7" id="KW-0498">Mitosis</keyword>
<dbReference type="GO" id="GO:0072686">
    <property type="term" value="C:mitotic spindle"/>
    <property type="evidence" value="ECO:0007669"/>
    <property type="project" value="TreeGrafter"/>
</dbReference>
<evidence type="ECO:0000256" key="7">
    <source>
        <dbReference type="ARBA" id="ARBA00022776"/>
    </source>
</evidence>
<evidence type="ECO:0000256" key="2">
    <source>
        <dbReference type="ARBA" id="ARBA00004186"/>
    </source>
</evidence>
<dbReference type="Proteomes" id="UP000694416">
    <property type="component" value="Unplaced"/>
</dbReference>
<evidence type="ECO:0000256" key="3">
    <source>
        <dbReference type="ARBA" id="ARBA00009702"/>
    </source>
</evidence>
<evidence type="ECO:0008006" key="14">
    <source>
        <dbReference type="Google" id="ProtNLM"/>
    </source>
</evidence>
<reference evidence="12" key="2">
    <citation type="submission" date="2025-09" db="UniProtKB">
        <authorList>
            <consortium name="Ensembl"/>
        </authorList>
    </citation>
    <scope>IDENTIFICATION</scope>
</reference>
<accession>A0A8C9LSW4</accession>
<dbReference type="GO" id="GO:0000281">
    <property type="term" value="P:mitotic cytokinesis"/>
    <property type="evidence" value="ECO:0007669"/>
    <property type="project" value="InterPro"/>
</dbReference>
<evidence type="ECO:0000256" key="8">
    <source>
        <dbReference type="ARBA" id="ARBA00023125"/>
    </source>
</evidence>
<evidence type="ECO:0000256" key="4">
    <source>
        <dbReference type="ARBA" id="ARBA00022490"/>
    </source>
</evidence>
<dbReference type="GO" id="GO:0007076">
    <property type="term" value="P:mitotic chromosome condensation"/>
    <property type="evidence" value="ECO:0007669"/>
    <property type="project" value="TreeGrafter"/>
</dbReference>
<comment type="similarity">
    <text evidence="3">Belongs to the NUSAP family.</text>
</comment>
<dbReference type="GO" id="GO:0003677">
    <property type="term" value="F:DNA binding"/>
    <property type="evidence" value="ECO:0007669"/>
    <property type="project" value="UniProtKB-KW"/>
</dbReference>
<dbReference type="AlphaFoldDB" id="A0A8C9LSW4"/>
<comment type="subcellular location">
    <subcellularLocation>
        <location evidence="2">Cytoplasm</location>
        <location evidence="2">Cytoskeleton</location>
        <location evidence="2">Spindle</location>
    </subcellularLocation>
    <subcellularLocation>
        <location evidence="1">Nucleus</location>
    </subcellularLocation>
</comment>
<dbReference type="GO" id="GO:0040001">
    <property type="term" value="P:establishment of mitotic spindle localization"/>
    <property type="evidence" value="ECO:0007669"/>
    <property type="project" value="InterPro"/>
</dbReference>
<dbReference type="GO" id="GO:0005730">
    <property type="term" value="C:nucleolus"/>
    <property type="evidence" value="ECO:0007669"/>
    <property type="project" value="TreeGrafter"/>
</dbReference>
<keyword evidence="11" id="KW-0131">Cell cycle</keyword>
<dbReference type="PANTHER" id="PTHR15874:SF1">
    <property type="entry name" value="NUCLEOLAR AND SPINDLE-ASSOCIATED PROTEIN 1"/>
    <property type="match status" value="1"/>
</dbReference>
<dbReference type="GO" id="GO:0005874">
    <property type="term" value="C:microtubule"/>
    <property type="evidence" value="ECO:0007669"/>
    <property type="project" value="UniProtKB-KW"/>
</dbReference>
<keyword evidence="13" id="KW-1185">Reference proteome</keyword>
<dbReference type="Ensembl" id="ENSPTET00000037172.1">
    <property type="protein sequence ID" value="ENSPTEP00000026418.1"/>
    <property type="gene ID" value="ENSPTEG00000026484.1"/>
</dbReference>
<evidence type="ECO:0000256" key="5">
    <source>
        <dbReference type="ARBA" id="ARBA00022618"/>
    </source>
</evidence>
<keyword evidence="4" id="KW-0963">Cytoplasm</keyword>
<evidence type="ECO:0000256" key="9">
    <source>
        <dbReference type="ARBA" id="ARBA00023212"/>
    </source>
</evidence>
<proteinExistence type="inferred from homology"/>
<evidence type="ECO:0000256" key="11">
    <source>
        <dbReference type="ARBA" id="ARBA00023306"/>
    </source>
</evidence>
<keyword evidence="8" id="KW-0238">DNA-binding</keyword>
<dbReference type="GO" id="GO:0008017">
    <property type="term" value="F:microtubule binding"/>
    <property type="evidence" value="ECO:0007669"/>
    <property type="project" value="TreeGrafter"/>
</dbReference>
<sequence>MIIPSLEELDSLKYSDLQNLAKSLGLRANLRADKLLKALKGHIKHEARKENENQFHSCCPGWSAMTRSQLTATSTSQVQAILLPQPP</sequence>
<dbReference type="PANTHER" id="PTHR15874">
    <property type="entry name" value="NUCLEOLAR AND SPINDLE-ASSOCIATED PROTEIN 1"/>
    <property type="match status" value="1"/>
</dbReference>